<evidence type="ECO:0000256" key="2">
    <source>
        <dbReference type="ARBA" id="ARBA00022448"/>
    </source>
</evidence>
<comment type="subcellular location">
    <subcellularLocation>
        <location evidence="1">Membrane</location>
        <topology evidence="1">Multi-pass membrane protein</topology>
    </subcellularLocation>
</comment>
<dbReference type="InterPro" id="IPR003439">
    <property type="entry name" value="ABC_transporter-like_ATP-bd"/>
</dbReference>
<protein>
    <submittedName>
        <fullName evidence="12">Uncharacterized protein</fullName>
    </submittedName>
</protein>
<feature type="transmembrane region" description="Helical" evidence="8">
    <location>
        <begin position="678"/>
        <end position="699"/>
    </location>
</feature>
<dbReference type="InterPro" id="IPR027417">
    <property type="entry name" value="P-loop_NTPase"/>
</dbReference>
<evidence type="ECO:0000256" key="3">
    <source>
        <dbReference type="ARBA" id="ARBA00022692"/>
    </source>
</evidence>
<feature type="transmembrane region" description="Helical" evidence="8">
    <location>
        <begin position="324"/>
        <end position="348"/>
    </location>
</feature>
<evidence type="ECO:0000259" key="10">
    <source>
        <dbReference type="PROSITE" id="PS50929"/>
    </source>
</evidence>
<dbReference type="InterPro" id="IPR011527">
    <property type="entry name" value="ABC1_TM_dom"/>
</dbReference>
<keyword evidence="2" id="KW-0813">Transport</keyword>
<evidence type="ECO:0000256" key="1">
    <source>
        <dbReference type="ARBA" id="ARBA00004141"/>
    </source>
</evidence>
<comment type="caution">
    <text evidence="12">The sequence shown here is derived from an EMBL/GenBank/DDBJ whole genome shotgun (WGS) entry which is preliminary data.</text>
</comment>
<sequence length="1257" mass="138455">MKSHPADTASCPSRTVTDGQFSLGRFLSGILQLMEEIRRTIRFFLLWLWPLLREGAKRPLKEEDIYEIPRPLRAEALDPCWHRNIGAKTGHTSILWLLLRTFGWRYIFILFTFTFWLSSLSMVPLLTDTLFQWLATGDSTLEGLAWSMLLVGSYLVNCNSACQWYQQTTRLGCELRASAAMMVFRRSLQLRVQDTNRDAALNLLQVDTERLYIFAQLNHLIYVALVVVTVSMIYLRMQQCSDQRISLTAEILDAVKVLKMYGWTDALQRRVEEIRNRELRHARVYLGIRAFSSALLYSSPSLSMASVLLMMYLQGKELSAERVFIIFTTIGLSRAPLGGVSMGVTAVVDGLTAFRRLSGFVAQGHFDLYQEDLLGQPDKPVPTPGLDGCFECARVSGCFSHRTKPCLSVELELKPGELVAVCGKVAAGKSSLLLALLGEMQGGHSNVPSGVAYLAQSPWIRSGTVREAVVQELPFEKKHYWRAVRAAQLLPDFRAWKGDGHPVGARGATLSGGQRARLGLAQILYRCLVSDVNLVLLDDCLAAVDVHVAKAICEEALLGVLLDGQRTVVMVMNSSLLALPEAHRIVHLAPSSSSASECESGAPSSAQVFPSLEAWHTAVGDKGLPPKASKIQRKWVSDEEEAFEADAGAVLEKAEVSMLGRLSWKTLTYYFGSGRPGLGLGCLACILTSMASVEALRVYSDHFMAVWADRDSLNSEEDSSKDFQTYGAWMTFALVGAFLRAWLVVALALRSSRELHTRLFGRLMAASLDFFESTPRGRILGHFSKDIDAVDALLPQYLLDFLQDITMLLGIVVVCVSSTPVAAVAVAPVLFAFYRIRSFFSCTARETKRLDGVTRGPLYSAVGDVADGLATLRAHRQQRSLVQDFQKILDRNGKVFFQTSVLQPWCILVLDSLGSAIVLITSVFCVFLRADLEARTSTMAISYALMTRGKLQFCIRLSIETENQFVAAERLQIFEAQLLSSIEAHPEVKEVSMPVEWPQGGAIDFQEVKMHYQVSSLEPVLKGLSLKVKAGQKVGLVGRTGSGKSSLLSALLRIVEVTSGKILVDGLNIAQVPVARLRAAISLVPQEPILWSGSMAENLDPSGRIGEEELVEALHKVHLHEMLAPMGGIAAAVEMRGNNFSLGQRQLICIARCIARSSRIVLVDEATSCVDGQTDALIQEAFQKDFKNCTMLVVAHRLQTVMDSDLIAVLDSGRVVETGHPESLAAQKSSHFAGLLRGSHLAHQDEAQLKDRELLSL</sequence>
<feature type="domain" description="ABC transporter" evidence="9">
    <location>
        <begin position="1003"/>
        <end position="1237"/>
    </location>
</feature>
<dbReference type="Pfam" id="PF00005">
    <property type="entry name" value="ABC_tran"/>
    <property type="match status" value="2"/>
</dbReference>
<dbReference type="SMART" id="SM00382">
    <property type="entry name" value="AAA"/>
    <property type="match status" value="2"/>
</dbReference>
<dbReference type="PROSITE" id="PS50893">
    <property type="entry name" value="ABC_TRANSPORTER_2"/>
    <property type="match status" value="2"/>
</dbReference>
<dbReference type="InterPro" id="IPR017871">
    <property type="entry name" value="ABC_transporter-like_CS"/>
</dbReference>
<dbReference type="PANTHER" id="PTHR24223">
    <property type="entry name" value="ATP-BINDING CASSETTE SUB-FAMILY C"/>
    <property type="match status" value="1"/>
</dbReference>
<keyword evidence="4" id="KW-0547">Nucleotide-binding</keyword>
<evidence type="ECO:0000313" key="11">
    <source>
        <dbReference type="EMBL" id="CAK8987862.1"/>
    </source>
</evidence>
<evidence type="ECO:0000256" key="4">
    <source>
        <dbReference type="ARBA" id="ARBA00022741"/>
    </source>
</evidence>
<gene>
    <name evidence="11" type="ORF">CCMP2556_LOCUS1026</name>
    <name evidence="12" type="ORF">CCMP2556_LOCUS1325</name>
</gene>
<organism evidence="12 13">
    <name type="scientific">Durusdinium trenchii</name>
    <dbReference type="NCBI Taxonomy" id="1381693"/>
    <lineage>
        <taxon>Eukaryota</taxon>
        <taxon>Sar</taxon>
        <taxon>Alveolata</taxon>
        <taxon>Dinophyceae</taxon>
        <taxon>Suessiales</taxon>
        <taxon>Symbiodiniaceae</taxon>
        <taxon>Durusdinium</taxon>
    </lineage>
</organism>
<dbReference type="Pfam" id="PF00664">
    <property type="entry name" value="ABC_membrane"/>
    <property type="match status" value="2"/>
</dbReference>
<proteinExistence type="predicted"/>
<dbReference type="SUPFAM" id="SSF90123">
    <property type="entry name" value="ABC transporter transmembrane region"/>
    <property type="match status" value="2"/>
</dbReference>
<feature type="domain" description="ABC transporter" evidence="9">
    <location>
        <begin position="390"/>
        <end position="615"/>
    </location>
</feature>
<dbReference type="InterPro" id="IPR003593">
    <property type="entry name" value="AAA+_ATPase"/>
</dbReference>
<dbReference type="InterPro" id="IPR044726">
    <property type="entry name" value="ABCC_6TM_D2"/>
</dbReference>
<accession>A0ABP0HEG3</accession>
<evidence type="ECO:0000256" key="6">
    <source>
        <dbReference type="ARBA" id="ARBA00022989"/>
    </source>
</evidence>
<keyword evidence="3 8" id="KW-0812">Transmembrane</keyword>
<keyword evidence="7 8" id="KW-0472">Membrane</keyword>
<evidence type="ECO:0000259" key="9">
    <source>
        <dbReference type="PROSITE" id="PS50893"/>
    </source>
</evidence>
<dbReference type="SUPFAM" id="SSF52540">
    <property type="entry name" value="P-loop containing nucleoside triphosphate hydrolases"/>
    <property type="match status" value="2"/>
</dbReference>
<keyword evidence="13" id="KW-1185">Reference proteome</keyword>
<feature type="transmembrane region" description="Helical" evidence="8">
    <location>
        <begin position="211"/>
        <end position="235"/>
    </location>
</feature>
<dbReference type="EMBL" id="CAXAMN010000336">
    <property type="protein sequence ID" value="CAK8987862.1"/>
    <property type="molecule type" value="Genomic_DNA"/>
</dbReference>
<dbReference type="Gene3D" id="3.40.50.300">
    <property type="entry name" value="P-loop containing nucleotide triphosphate hydrolases"/>
    <property type="match status" value="2"/>
</dbReference>
<feature type="transmembrane region" description="Helical" evidence="8">
    <location>
        <begin position="284"/>
        <end position="312"/>
    </location>
</feature>
<dbReference type="CDD" id="cd03244">
    <property type="entry name" value="ABCC_MRP_domain2"/>
    <property type="match status" value="1"/>
</dbReference>
<feature type="transmembrane region" description="Helical" evidence="8">
    <location>
        <begin position="808"/>
        <end position="834"/>
    </location>
</feature>
<dbReference type="PROSITE" id="PS00211">
    <property type="entry name" value="ABC_TRANSPORTER_1"/>
    <property type="match status" value="2"/>
</dbReference>
<dbReference type="Gene3D" id="1.20.1560.10">
    <property type="entry name" value="ABC transporter type 1, transmembrane domain"/>
    <property type="match status" value="2"/>
</dbReference>
<feature type="domain" description="ABC transmembrane type-1" evidence="10">
    <location>
        <begin position="233"/>
        <end position="349"/>
    </location>
</feature>
<feature type="domain" description="ABC transmembrane type-1" evidence="10">
    <location>
        <begin position="732"/>
        <end position="963"/>
    </location>
</feature>
<dbReference type="EMBL" id="CAXAMN010000447">
    <property type="protein sequence ID" value="CAK8988618.1"/>
    <property type="molecule type" value="Genomic_DNA"/>
</dbReference>
<evidence type="ECO:0000256" key="8">
    <source>
        <dbReference type="SAM" id="Phobius"/>
    </source>
</evidence>
<reference evidence="12 13" key="1">
    <citation type="submission" date="2024-02" db="EMBL/GenBank/DDBJ databases">
        <authorList>
            <person name="Chen Y."/>
            <person name="Shah S."/>
            <person name="Dougan E. K."/>
            <person name="Thang M."/>
            <person name="Chan C."/>
        </authorList>
    </citation>
    <scope>NUCLEOTIDE SEQUENCE [LARGE SCALE GENOMIC DNA]</scope>
</reference>
<feature type="transmembrane region" description="Helical" evidence="8">
    <location>
        <begin position="106"/>
        <end position="126"/>
    </location>
</feature>
<dbReference type="InterPro" id="IPR050173">
    <property type="entry name" value="ABC_transporter_C-like"/>
</dbReference>
<keyword evidence="5" id="KW-0067">ATP-binding</keyword>
<evidence type="ECO:0000313" key="13">
    <source>
        <dbReference type="Proteomes" id="UP001642484"/>
    </source>
</evidence>
<evidence type="ECO:0000313" key="12">
    <source>
        <dbReference type="EMBL" id="CAK8988618.1"/>
    </source>
</evidence>
<dbReference type="Proteomes" id="UP001642484">
    <property type="component" value="Unassembled WGS sequence"/>
</dbReference>
<evidence type="ECO:0000256" key="7">
    <source>
        <dbReference type="ARBA" id="ARBA00023136"/>
    </source>
</evidence>
<dbReference type="PANTHER" id="PTHR24223:SF401">
    <property type="entry name" value="ATP-BINDING CASSETTE TRANSPORTER SUBFAMILY C"/>
    <property type="match status" value="1"/>
</dbReference>
<dbReference type="CDD" id="cd18580">
    <property type="entry name" value="ABC_6TM_ABCC_D2"/>
    <property type="match status" value="1"/>
</dbReference>
<evidence type="ECO:0000256" key="5">
    <source>
        <dbReference type="ARBA" id="ARBA00022840"/>
    </source>
</evidence>
<feature type="transmembrane region" description="Helical" evidence="8">
    <location>
        <begin position="726"/>
        <end position="749"/>
    </location>
</feature>
<keyword evidence="6 8" id="KW-1133">Transmembrane helix</keyword>
<name>A0ABP0HEG3_9DINO</name>
<dbReference type="PROSITE" id="PS50929">
    <property type="entry name" value="ABC_TM1F"/>
    <property type="match status" value="2"/>
</dbReference>
<dbReference type="InterPro" id="IPR036640">
    <property type="entry name" value="ABC1_TM_sf"/>
</dbReference>